<dbReference type="EMBL" id="CALNXK010000200">
    <property type="protein sequence ID" value="CAH3175419.1"/>
    <property type="molecule type" value="Genomic_DNA"/>
</dbReference>
<name>A0ABN8R7V9_9CNID</name>
<comment type="caution">
    <text evidence="8">The sequence shown here is derived from an EMBL/GenBank/DDBJ whole genome shotgun (WGS) entry which is preliminary data.</text>
</comment>
<gene>
    <name evidence="8" type="ORF">PLOB_00016929</name>
</gene>
<evidence type="ECO:0000256" key="2">
    <source>
        <dbReference type="ARBA" id="ARBA00007732"/>
    </source>
</evidence>
<evidence type="ECO:0000256" key="3">
    <source>
        <dbReference type="ARBA" id="ARBA00011396"/>
    </source>
</evidence>
<dbReference type="InterPro" id="IPR019383">
    <property type="entry name" value="Golgin_A_7/ERF4"/>
</dbReference>
<evidence type="ECO:0000256" key="4">
    <source>
        <dbReference type="ARBA" id="ARBA00018463"/>
    </source>
</evidence>
<proteinExistence type="inferred from homology"/>
<dbReference type="Proteomes" id="UP001159405">
    <property type="component" value="Unassembled WGS sequence"/>
</dbReference>
<evidence type="ECO:0000259" key="7">
    <source>
        <dbReference type="Pfam" id="PF10256"/>
    </source>
</evidence>
<keyword evidence="5" id="KW-0256">Endoplasmic reticulum</keyword>
<keyword evidence="6" id="KW-0472">Membrane</keyword>
<comment type="subcellular location">
    <subcellularLocation>
        <location evidence="1">Endoplasmic reticulum membrane</location>
        <topology evidence="1">Peripheral membrane protein</topology>
    </subcellularLocation>
</comment>
<organism evidence="8 9">
    <name type="scientific">Porites lobata</name>
    <dbReference type="NCBI Taxonomy" id="104759"/>
    <lineage>
        <taxon>Eukaryota</taxon>
        <taxon>Metazoa</taxon>
        <taxon>Cnidaria</taxon>
        <taxon>Anthozoa</taxon>
        <taxon>Hexacorallia</taxon>
        <taxon>Scleractinia</taxon>
        <taxon>Fungiina</taxon>
        <taxon>Poritidae</taxon>
        <taxon>Porites</taxon>
    </lineage>
</organism>
<dbReference type="InterPro" id="IPR051371">
    <property type="entry name" value="Ras_palmitoyltransferase"/>
</dbReference>
<dbReference type="PANTHER" id="PTHR13254">
    <property type="entry name" value="GOLGI AUTOANTIGEN, GOLGIN SUBFAMILY A, 7"/>
    <property type="match status" value="1"/>
</dbReference>
<comment type="subunit">
    <text evidence="3">Interacts with ERF2.</text>
</comment>
<feature type="domain" description="Golgin subfamily A member 7/ERF4" evidence="7">
    <location>
        <begin position="18"/>
        <end position="129"/>
    </location>
</feature>
<protein>
    <recommendedName>
        <fullName evidence="4">Ras modification protein ERF4</fullName>
    </recommendedName>
</protein>
<keyword evidence="9" id="KW-1185">Reference proteome</keyword>
<reference evidence="8 9" key="1">
    <citation type="submission" date="2022-05" db="EMBL/GenBank/DDBJ databases">
        <authorList>
            <consortium name="Genoscope - CEA"/>
            <person name="William W."/>
        </authorList>
    </citation>
    <scope>NUCLEOTIDE SEQUENCE [LARGE SCALE GENOMIC DNA]</scope>
</reference>
<accession>A0ABN8R7V9</accession>
<comment type="similarity">
    <text evidence="2">Belongs to the ERF4 family.</text>
</comment>
<evidence type="ECO:0000313" key="9">
    <source>
        <dbReference type="Proteomes" id="UP001159405"/>
    </source>
</evidence>
<evidence type="ECO:0000256" key="1">
    <source>
        <dbReference type="ARBA" id="ARBA00004406"/>
    </source>
</evidence>
<evidence type="ECO:0000256" key="6">
    <source>
        <dbReference type="ARBA" id="ARBA00023136"/>
    </source>
</evidence>
<sequence>MATAQVQNDDASRRNVKVFVQRDYSRGTACRFQTKFPPELEGKLERSQFEQTVNHINGIFDEAERVGARTYLEGFLGCITAYLIFTCIQTQYNKCLKRLAEYVNEQNQSVFVPRGLMIVNPMERGLRVVSFHEFYSVSTACIATEFLFI</sequence>
<evidence type="ECO:0000313" key="8">
    <source>
        <dbReference type="EMBL" id="CAH3175419.1"/>
    </source>
</evidence>
<dbReference type="Pfam" id="PF10256">
    <property type="entry name" value="Erf4"/>
    <property type="match status" value="1"/>
</dbReference>
<evidence type="ECO:0000256" key="5">
    <source>
        <dbReference type="ARBA" id="ARBA00022824"/>
    </source>
</evidence>
<dbReference type="PANTHER" id="PTHR13254:SF0">
    <property type="entry name" value="GOLGIN SUBFAMILY A MEMBER 7_ERF4 DOMAIN-CONTAINING PROTEIN"/>
    <property type="match status" value="1"/>
</dbReference>